<keyword evidence="1" id="KW-0812">Transmembrane</keyword>
<evidence type="ECO:0000256" key="1">
    <source>
        <dbReference type="SAM" id="Phobius"/>
    </source>
</evidence>
<dbReference type="Proteomes" id="UP001597526">
    <property type="component" value="Unassembled WGS sequence"/>
</dbReference>
<keyword evidence="3" id="KW-1185">Reference proteome</keyword>
<name>A0ABW5N2E3_9FLAO</name>
<gene>
    <name evidence="2" type="ORF">ACFSQJ_19015</name>
</gene>
<organism evidence="2 3">
    <name type="scientific">Croceitalea marina</name>
    <dbReference type="NCBI Taxonomy" id="1775166"/>
    <lineage>
        <taxon>Bacteria</taxon>
        <taxon>Pseudomonadati</taxon>
        <taxon>Bacteroidota</taxon>
        <taxon>Flavobacteriia</taxon>
        <taxon>Flavobacteriales</taxon>
        <taxon>Flavobacteriaceae</taxon>
        <taxon>Croceitalea</taxon>
    </lineage>
</organism>
<dbReference type="EMBL" id="JBHULB010000083">
    <property type="protein sequence ID" value="MFD2589024.1"/>
    <property type="molecule type" value="Genomic_DNA"/>
</dbReference>
<reference evidence="3" key="1">
    <citation type="journal article" date="2019" name="Int. J. Syst. Evol. Microbiol.">
        <title>The Global Catalogue of Microorganisms (GCM) 10K type strain sequencing project: providing services to taxonomists for standard genome sequencing and annotation.</title>
        <authorList>
            <consortium name="The Broad Institute Genomics Platform"/>
            <consortium name="The Broad Institute Genome Sequencing Center for Infectious Disease"/>
            <person name="Wu L."/>
            <person name="Ma J."/>
        </authorList>
    </citation>
    <scope>NUCLEOTIDE SEQUENCE [LARGE SCALE GENOMIC DNA]</scope>
    <source>
        <strain evidence="3">KCTC 52368</strain>
    </source>
</reference>
<feature type="transmembrane region" description="Helical" evidence="1">
    <location>
        <begin position="159"/>
        <end position="182"/>
    </location>
</feature>
<accession>A0ABW5N2E3</accession>
<feature type="transmembrane region" description="Helical" evidence="1">
    <location>
        <begin position="188"/>
        <end position="211"/>
    </location>
</feature>
<proteinExistence type="predicted"/>
<sequence>MSLENRLNNFGYDDKEIEELDTPTIQSYLNLVTENLRSNIKKVNRNSFLLILSVILYFLIITENPDAKKVEILFLEINDTKILLSIIPVFFSFVFFQNIALWINSTNLNSLFERLVQKLFELGIFTNTSYKLLPFSLLVDLSKYQFVNKKIHWILKMPIWLILIALLLFPIFFEGYAIFNIIKSKNYNFLSITCALLTLVFFLVTIIHIGYAGKDKIKPNSDKEE</sequence>
<feature type="transmembrane region" description="Helical" evidence="1">
    <location>
        <begin position="82"/>
        <end position="104"/>
    </location>
</feature>
<keyword evidence="1" id="KW-1133">Transmembrane helix</keyword>
<evidence type="ECO:0000313" key="2">
    <source>
        <dbReference type="EMBL" id="MFD2589024.1"/>
    </source>
</evidence>
<evidence type="ECO:0008006" key="4">
    <source>
        <dbReference type="Google" id="ProtNLM"/>
    </source>
</evidence>
<comment type="caution">
    <text evidence="2">The sequence shown here is derived from an EMBL/GenBank/DDBJ whole genome shotgun (WGS) entry which is preliminary data.</text>
</comment>
<evidence type="ECO:0000313" key="3">
    <source>
        <dbReference type="Proteomes" id="UP001597526"/>
    </source>
</evidence>
<protein>
    <recommendedName>
        <fullName evidence="4">Yip1 domain-containing protein</fullName>
    </recommendedName>
</protein>
<dbReference type="RefSeq" id="WP_377768506.1">
    <property type="nucleotide sequence ID" value="NZ_JBHULB010000083.1"/>
</dbReference>
<keyword evidence="1" id="KW-0472">Membrane</keyword>
<feature type="transmembrane region" description="Helical" evidence="1">
    <location>
        <begin position="46"/>
        <end position="62"/>
    </location>
</feature>